<comment type="caution">
    <text evidence="4">The sequence shown here is derived from an EMBL/GenBank/DDBJ whole genome shotgun (WGS) entry which is preliminary data.</text>
</comment>
<feature type="domain" description="MoaB/Mog" evidence="3">
    <location>
        <begin position="15"/>
        <end position="159"/>
    </location>
</feature>
<proteinExistence type="inferred from homology"/>
<dbReference type="SMART" id="SM00852">
    <property type="entry name" value="MoCF_biosynth"/>
    <property type="match status" value="1"/>
</dbReference>
<dbReference type="EMBL" id="JACHIB010000003">
    <property type="protein sequence ID" value="MBB6082659.1"/>
    <property type="molecule type" value="Genomic_DNA"/>
</dbReference>
<evidence type="ECO:0000313" key="5">
    <source>
        <dbReference type="Proteomes" id="UP000541136"/>
    </source>
</evidence>
<dbReference type="RefSeq" id="WP_043684301.1">
    <property type="nucleotide sequence ID" value="NZ_JACHIB010000003.1"/>
</dbReference>
<dbReference type="GO" id="GO:0005829">
    <property type="term" value="C:cytosol"/>
    <property type="evidence" value="ECO:0007669"/>
    <property type="project" value="TreeGrafter"/>
</dbReference>
<name>A0A7W9TL10_CASDE</name>
<evidence type="ECO:0000256" key="2">
    <source>
        <dbReference type="PIRNR" id="PIRNR006443"/>
    </source>
</evidence>
<sequence>MKARPDLPPVSLRCAVLTISSRRTAAEDTTGDYLAAALAEAGHVLQARALCPDDRYRIRKVLSDWIADPDIQVILCNGGTGFTHGKSAIPAVTPLLDQVVPGFGELFRHLSWLDIGASSLQSDALGGMANDTLVFCLPGSTGACRLAWEKILLSQLDSRQLPCNFASAYRARTET</sequence>
<keyword evidence="2" id="KW-0501">Molybdenum cofactor biosynthesis</keyword>
<gene>
    <name evidence="4" type="ORF">HNR28_000684</name>
</gene>
<evidence type="ECO:0000259" key="3">
    <source>
        <dbReference type="SMART" id="SM00852"/>
    </source>
</evidence>
<dbReference type="InterPro" id="IPR012245">
    <property type="entry name" value="MoaB"/>
</dbReference>
<dbReference type="Proteomes" id="UP000541136">
    <property type="component" value="Unassembled WGS sequence"/>
</dbReference>
<dbReference type="PANTHER" id="PTHR43232:SF2">
    <property type="entry name" value="MOLYBDENUM COFACTOR BIOSYNTHESIS PROTEIN B"/>
    <property type="match status" value="1"/>
</dbReference>
<dbReference type="NCBIfam" id="TIGR02667">
    <property type="entry name" value="moaB_proteo"/>
    <property type="match status" value="1"/>
</dbReference>
<evidence type="ECO:0000313" key="4">
    <source>
        <dbReference type="EMBL" id="MBB6082659.1"/>
    </source>
</evidence>
<dbReference type="Pfam" id="PF00994">
    <property type="entry name" value="MoCF_biosynth"/>
    <property type="match status" value="1"/>
</dbReference>
<dbReference type="Gene3D" id="3.40.980.10">
    <property type="entry name" value="MoaB/Mog-like domain"/>
    <property type="match status" value="1"/>
</dbReference>
<dbReference type="InterPro" id="IPR013484">
    <property type="entry name" value="MoaB_proteobac"/>
</dbReference>
<comment type="similarity">
    <text evidence="2">Belongs to the MoaB/Mog family.</text>
</comment>
<comment type="pathway">
    <text evidence="2">Cofactor biosynthesis; molybdopterin biosynthesis.</text>
</comment>
<dbReference type="GO" id="GO:0006777">
    <property type="term" value="P:Mo-molybdopterin cofactor biosynthetic process"/>
    <property type="evidence" value="ECO:0007669"/>
    <property type="project" value="UniProtKB-UniRule"/>
</dbReference>
<dbReference type="AlphaFoldDB" id="A0A7W9TL10"/>
<protein>
    <recommendedName>
        <fullName evidence="1 2">Molybdenum cofactor biosynthesis protein B</fullName>
    </recommendedName>
</protein>
<evidence type="ECO:0000256" key="1">
    <source>
        <dbReference type="ARBA" id="ARBA00015262"/>
    </source>
</evidence>
<dbReference type="PIRSF" id="PIRSF006443">
    <property type="entry name" value="MoaB"/>
    <property type="match status" value="1"/>
</dbReference>
<dbReference type="NCBIfam" id="TIGR00177">
    <property type="entry name" value="molyb_syn"/>
    <property type="match status" value="1"/>
</dbReference>
<dbReference type="UniPathway" id="UPA00344"/>
<dbReference type="PANTHER" id="PTHR43232">
    <property type="entry name" value="MOLYBDENUM COFACTOR BIOSYNTHESIS PROTEIN B"/>
    <property type="match status" value="1"/>
</dbReference>
<dbReference type="SUPFAM" id="SSF53218">
    <property type="entry name" value="Molybdenum cofactor biosynthesis proteins"/>
    <property type="match status" value="1"/>
</dbReference>
<organism evidence="4 5">
    <name type="scientific">Castellaniella defragrans</name>
    <name type="common">Alcaligenes defragrans</name>
    <dbReference type="NCBI Taxonomy" id="75697"/>
    <lineage>
        <taxon>Bacteria</taxon>
        <taxon>Pseudomonadati</taxon>
        <taxon>Pseudomonadota</taxon>
        <taxon>Betaproteobacteria</taxon>
        <taxon>Burkholderiales</taxon>
        <taxon>Alcaligenaceae</taxon>
        <taxon>Castellaniella</taxon>
    </lineage>
</organism>
<reference evidence="4 5" key="1">
    <citation type="submission" date="2020-08" db="EMBL/GenBank/DDBJ databases">
        <title>Genomic Encyclopedia of Type Strains, Phase IV (KMG-IV): sequencing the most valuable type-strain genomes for metagenomic binning, comparative biology and taxonomic classification.</title>
        <authorList>
            <person name="Goeker M."/>
        </authorList>
    </citation>
    <scope>NUCLEOTIDE SEQUENCE [LARGE SCALE GENOMIC DNA]</scope>
    <source>
        <strain evidence="4 5">DSM 12141</strain>
    </source>
</reference>
<dbReference type="InterPro" id="IPR036425">
    <property type="entry name" value="MoaB/Mog-like_dom_sf"/>
</dbReference>
<dbReference type="CDD" id="cd00886">
    <property type="entry name" value="MogA_MoaB"/>
    <property type="match status" value="1"/>
</dbReference>
<dbReference type="InterPro" id="IPR001453">
    <property type="entry name" value="MoaB/Mog_dom"/>
</dbReference>
<comment type="function">
    <text evidence="2">May be involved in the biosynthesis of molybdopterin.</text>
</comment>
<accession>A0A7W9TL10</accession>